<dbReference type="RefSeq" id="WP_338205593.1">
    <property type="nucleotide sequence ID" value="NZ_JAEKNR010000242.1"/>
</dbReference>
<dbReference type="PANTHER" id="PTHR43841:SF3">
    <property type="entry name" value="(3R)-HYDROXYACYL-ACP DEHYDRATASE SUBUNIT HADB"/>
    <property type="match status" value="1"/>
</dbReference>
<organism evidence="2 3">
    <name type="scientific">Candidatus Nephthysia bennettiae</name>
    <dbReference type="NCBI Taxonomy" id="3127016"/>
    <lineage>
        <taxon>Bacteria</taxon>
        <taxon>Bacillati</taxon>
        <taxon>Candidatus Dormiibacterota</taxon>
        <taxon>Candidatus Dormibacteria</taxon>
        <taxon>Candidatus Dormibacterales</taxon>
        <taxon>Candidatus Dormibacteraceae</taxon>
        <taxon>Candidatus Nephthysia</taxon>
    </lineage>
</organism>
<sequence length="136" mass="14762">MSLRFEEGEELPELVKHPTTRQLVQYAGASGDFYEIHYDQEFARSTGLPGVILHGLLKAGFLAQLVTSAVGSSGRLRALEVSYRGLDLPGRPCRCRGRVSSVRDGVAELEIWTEDPEGNSTTLGRASVELAEGGSR</sequence>
<keyword evidence="3" id="KW-1185">Reference proteome</keyword>
<dbReference type="InterPro" id="IPR002539">
    <property type="entry name" value="MaoC-like_dom"/>
</dbReference>
<proteinExistence type="predicted"/>
<dbReference type="Gene3D" id="3.10.129.10">
    <property type="entry name" value="Hotdog Thioesterase"/>
    <property type="match status" value="1"/>
</dbReference>
<name>A0A934KFV8_9BACT</name>
<dbReference type="PANTHER" id="PTHR43841">
    <property type="entry name" value="3-HYDROXYACYL-THIOESTER DEHYDRATASE HTDX-RELATED"/>
    <property type="match status" value="1"/>
</dbReference>
<feature type="domain" description="MaoC-like" evidence="1">
    <location>
        <begin position="19"/>
        <end position="105"/>
    </location>
</feature>
<dbReference type="SUPFAM" id="SSF54637">
    <property type="entry name" value="Thioesterase/thiol ester dehydrase-isomerase"/>
    <property type="match status" value="1"/>
</dbReference>
<comment type="caution">
    <text evidence="2">The sequence shown here is derived from an EMBL/GenBank/DDBJ whole genome shotgun (WGS) entry which is preliminary data.</text>
</comment>
<evidence type="ECO:0000259" key="1">
    <source>
        <dbReference type="Pfam" id="PF01575"/>
    </source>
</evidence>
<dbReference type="EMBL" id="JAEKNR010000242">
    <property type="protein sequence ID" value="MBJ7601380.1"/>
    <property type="molecule type" value="Genomic_DNA"/>
</dbReference>
<accession>A0A934KFV8</accession>
<dbReference type="InterPro" id="IPR029069">
    <property type="entry name" value="HotDog_dom_sf"/>
</dbReference>
<evidence type="ECO:0000313" key="3">
    <source>
        <dbReference type="Proteomes" id="UP000612893"/>
    </source>
</evidence>
<protein>
    <submittedName>
        <fullName evidence="2">Dehydratase</fullName>
    </submittedName>
</protein>
<gene>
    <name evidence="2" type="ORF">JF922_25320</name>
</gene>
<reference evidence="2" key="1">
    <citation type="submission" date="2020-10" db="EMBL/GenBank/DDBJ databases">
        <title>Ca. Dormibacterota MAGs.</title>
        <authorList>
            <person name="Montgomery K."/>
        </authorList>
    </citation>
    <scope>NUCLEOTIDE SEQUENCE [LARGE SCALE GENOMIC DNA]</scope>
    <source>
        <strain evidence="2">SC8812_S17_10</strain>
    </source>
</reference>
<dbReference type="AlphaFoldDB" id="A0A934KFV8"/>
<evidence type="ECO:0000313" key="2">
    <source>
        <dbReference type="EMBL" id="MBJ7601380.1"/>
    </source>
</evidence>
<dbReference type="Proteomes" id="UP000612893">
    <property type="component" value="Unassembled WGS sequence"/>
</dbReference>
<dbReference type="Pfam" id="PF01575">
    <property type="entry name" value="MaoC_dehydratas"/>
    <property type="match status" value="1"/>
</dbReference>